<dbReference type="Proteomes" id="UP000234420">
    <property type="component" value="Unassembled WGS sequence"/>
</dbReference>
<gene>
    <name evidence="1" type="ORF">CIK00_03895</name>
</gene>
<keyword evidence="2" id="KW-1185">Reference proteome</keyword>
<accession>A0A2N4UWP0</accession>
<protein>
    <submittedName>
        <fullName evidence="1">Uncharacterized protein</fullName>
    </submittedName>
</protein>
<dbReference type="RefSeq" id="WP_101767624.1">
    <property type="nucleotide sequence ID" value="NZ_BPPU01000003.1"/>
</dbReference>
<evidence type="ECO:0000313" key="1">
    <source>
        <dbReference type="EMBL" id="PLC59423.1"/>
    </source>
</evidence>
<dbReference type="EMBL" id="NPIB01000002">
    <property type="protein sequence ID" value="PLC59423.1"/>
    <property type="molecule type" value="Genomic_DNA"/>
</dbReference>
<comment type="caution">
    <text evidence="1">The sequence shown here is derived from an EMBL/GenBank/DDBJ whole genome shotgun (WGS) entry which is preliminary data.</text>
</comment>
<organism evidence="1 2">
    <name type="scientific">Photobacterium carnosum</name>
    <dbReference type="NCBI Taxonomy" id="2023717"/>
    <lineage>
        <taxon>Bacteria</taxon>
        <taxon>Pseudomonadati</taxon>
        <taxon>Pseudomonadota</taxon>
        <taxon>Gammaproteobacteria</taxon>
        <taxon>Vibrionales</taxon>
        <taxon>Vibrionaceae</taxon>
        <taxon>Photobacterium</taxon>
    </lineage>
</organism>
<dbReference type="AlphaFoldDB" id="A0A2N4UWP0"/>
<proteinExistence type="predicted"/>
<reference evidence="1 2" key="1">
    <citation type="journal article" date="2018" name="Syst. Appl. Microbiol.">
        <title>Photobacterium carnosum sp. nov., isolated from spoiled modified atmosphere packaged poultry meat.</title>
        <authorList>
            <person name="Hilgarth M."/>
            <person name="Fuertes S."/>
            <person name="Ehrmann M."/>
            <person name="Vogel R.F."/>
        </authorList>
    </citation>
    <scope>NUCLEOTIDE SEQUENCE [LARGE SCALE GENOMIC DNA]</scope>
    <source>
        <strain evidence="1 2">TMW 2.2021</strain>
    </source>
</reference>
<sequence length="286" mass="32788">MTTQITTQQSIFDFSSELNTSIQVQKNPIKVKKSIQKTNVINLVETDTCVLSETIKNSKVIVKTDYKNASSSLPDHHLLLCDGFNGKTDTLTLNWTEDDINKLWTGMLTEYFSLLNYAKETSSDRQDILRWMSTDSFDVVCTHLNLNANDLRIGLFQALDNKDRERKLDTINNGILTFNRSVKSMMLDLQITSKELNSRFNINKLSNSFITRITKCKQSKKKKEFINDVNSQEFKNYCMSINLNSSAVINKVNDALGKINTGELEEINSDFGYQRFTRHSLEDFIS</sequence>
<evidence type="ECO:0000313" key="2">
    <source>
        <dbReference type="Proteomes" id="UP000234420"/>
    </source>
</evidence>
<name>A0A2N4UWP0_9GAMM</name>